<gene>
    <name evidence="1" type="ORF">D7294_05845</name>
</gene>
<name>A0A3A9Z9D5_9ACTN</name>
<keyword evidence="2" id="KW-1185">Reference proteome</keyword>
<dbReference type="EMBL" id="RBAL01000003">
    <property type="protein sequence ID" value="RKN45052.1"/>
    <property type="molecule type" value="Genomic_DNA"/>
</dbReference>
<dbReference type="NCBIfam" id="NF033530">
    <property type="entry name" value="lasso_PqqD_Strm"/>
    <property type="match status" value="1"/>
</dbReference>
<proteinExistence type="predicted"/>
<dbReference type="Proteomes" id="UP000272474">
    <property type="component" value="Unassembled WGS sequence"/>
</dbReference>
<sequence length="74" mass="7767">MVLLDERTGRYWQLNGTGAHILRALLDGGTPDGVAEALAARVEAVSREQIAADVRDLLDRLAAARLTEGAPAAG</sequence>
<reference evidence="1 2" key="1">
    <citation type="journal article" date="2014" name="Int. J. Syst. Evol. Microbiol.">
        <title>Streptomyces hoynatensis sp. nov., isolated from deep marine sediment.</title>
        <authorList>
            <person name="Veyisoglu A."/>
            <person name="Sahin N."/>
        </authorList>
    </citation>
    <scope>NUCLEOTIDE SEQUENCE [LARGE SCALE GENOMIC DNA]</scope>
    <source>
        <strain evidence="1 2">KCTC 29097</strain>
    </source>
</reference>
<dbReference type="InterPro" id="IPR041881">
    <property type="entry name" value="PqqD_sf"/>
</dbReference>
<dbReference type="Pfam" id="PF05402">
    <property type="entry name" value="PqqD"/>
    <property type="match status" value="1"/>
</dbReference>
<evidence type="ECO:0000313" key="2">
    <source>
        <dbReference type="Proteomes" id="UP000272474"/>
    </source>
</evidence>
<dbReference type="InterPro" id="IPR008792">
    <property type="entry name" value="PQQD"/>
</dbReference>
<organism evidence="1 2">
    <name type="scientific">Streptomyces hoynatensis</name>
    <dbReference type="NCBI Taxonomy" id="1141874"/>
    <lineage>
        <taxon>Bacteria</taxon>
        <taxon>Bacillati</taxon>
        <taxon>Actinomycetota</taxon>
        <taxon>Actinomycetes</taxon>
        <taxon>Kitasatosporales</taxon>
        <taxon>Streptomycetaceae</taxon>
        <taxon>Streptomyces</taxon>
    </lineage>
</organism>
<comment type="caution">
    <text evidence="1">The sequence shown here is derived from an EMBL/GenBank/DDBJ whole genome shotgun (WGS) entry which is preliminary data.</text>
</comment>
<dbReference type="AlphaFoldDB" id="A0A3A9Z9D5"/>
<accession>A0A3A9Z9D5</accession>
<protein>
    <submittedName>
        <fullName evidence="1">Lasso peptide biosynthesis PqqD family chaperone</fullName>
    </submittedName>
</protein>
<evidence type="ECO:0000313" key="1">
    <source>
        <dbReference type="EMBL" id="RKN45052.1"/>
    </source>
</evidence>
<dbReference type="Gene3D" id="1.10.10.1150">
    <property type="entry name" value="Coenzyme PQQ synthesis protein D (PqqD)"/>
    <property type="match status" value="1"/>
</dbReference>
<dbReference type="OrthoDB" id="5195143at2"/>